<dbReference type="SUPFAM" id="SSF55120">
    <property type="entry name" value="Pseudouridine synthase"/>
    <property type="match status" value="1"/>
</dbReference>
<evidence type="ECO:0000313" key="2">
    <source>
        <dbReference type="WBParaSite" id="PDA_v2.g19091.t1"/>
    </source>
</evidence>
<dbReference type="Proteomes" id="UP000887578">
    <property type="component" value="Unplaced"/>
</dbReference>
<accession>A0A914PSE6</accession>
<dbReference type="AlphaFoldDB" id="A0A914PSE6"/>
<dbReference type="GO" id="GO:0001522">
    <property type="term" value="P:pseudouridine synthesis"/>
    <property type="evidence" value="ECO:0007669"/>
    <property type="project" value="InterPro"/>
</dbReference>
<dbReference type="GO" id="GO:0009982">
    <property type="term" value="F:pseudouridine synthase activity"/>
    <property type="evidence" value="ECO:0007669"/>
    <property type="project" value="InterPro"/>
</dbReference>
<organism evidence="1 2">
    <name type="scientific">Panagrolaimus davidi</name>
    <dbReference type="NCBI Taxonomy" id="227884"/>
    <lineage>
        <taxon>Eukaryota</taxon>
        <taxon>Metazoa</taxon>
        <taxon>Ecdysozoa</taxon>
        <taxon>Nematoda</taxon>
        <taxon>Chromadorea</taxon>
        <taxon>Rhabditida</taxon>
        <taxon>Tylenchina</taxon>
        <taxon>Panagrolaimomorpha</taxon>
        <taxon>Panagrolaimoidea</taxon>
        <taxon>Panagrolaimidae</taxon>
        <taxon>Panagrolaimus</taxon>
    </lineage>
</organism>
<keyword evidence="1" id="KW-1185">Reference proteome</keyword>
<dbReference type="Gene3D" id="3.30.70.660">
    <property type="entry name" value="Pseudouridine synthase I, catalytic domain, C-terminal subdomain"/>
    <property type="match status" value="1"/>
</dbReference>
<protein>
    <submittedName>
        <fullName evidence="2">tRNA pseudouridine synthase</fullName>
    </submittedName>
</protein>
<dbReference type="WBParaSite" id="PDA_v2.g19091.t1">
    <property type="protein sequence ID" value="PDA_v2.g19091.t1"/>
    <property type="gene ID" value="PDA_v2.g19091"/>
</dbReference>
<dbReference type="InterPro" id="IPR020103">
    <property type="entry name" value="PsdUridine_synth_cat_dom_sf"/>
</dbReference>
<name>A0A914PSE6_9BILA</name>
<evidence type="ECO:0000313" key="1">
    <source>
        <dbReference type="Proteomes" id="UP000887578"/>
    </source>
</evidence>
<dbReference type="GO" id="GO:0003723">
    <property type="term" value="F:RNA binding"/>
    <property type="evidence" value="ECO:0007669"/>
    <property type="project" value="InterPro"/>
</dbReference>
<reference evidence="2" key="1">
    <citation type="submission" date="2022-11" db="UniProtKB">
        <authorList>
            <consortium name="WormBaseParasite"/>
        </authorList>
    </citation>
    <scope>IDENTIFICATION</scope>
</reference>
<dbReference type="InterPro" id="IPR020095">
    <property type="entry name" value="PsdUridine_synth_TruA_C"/>
</dbReference>
<proteinExistence type="predicted"/>
<sequence>MHQIRKMLGMSLTVLRGFQNKSDITRSFEKLWMDVPRVPGLGLILEQVHYQNYDRNYSNIHQKLDSLGEDIEAQVKKIREELIISEILSTEVMSNSMMLWLADLPKHDFIINPESEVLDKSALAMARAVAADAIEQTEGKPVKSEEDNEEEIGDEIVADDDAITLEEAAASKEEVAEELEEKKAVAQ</sequence>